<feature type="region of interest" description="Disordered" evidence="1">
    <location>
        <begin position="1"/>
        <end position="58"/>
    </location>
</feature>
<feature type="compositionally biased region" description="Basic and acidic residues" evidence="1">
    <location>
        <begin position="20"/>
        <end position="33"/>
    </location>
</feature>
<accession>Q53037</accession>
<evidence type="ECO:0000313" key="2">
    <source>
        <dbReference type="EMBL" id="BAA11041.1"/>
    </source>
</evidence>
<dbReference type="AlphaFoldDB" id="Q53037"/>
<protein>
    <submittedName>
        <fullName evidence="2">4.6kDa protein</fullName>
    </submittedName>
</protein>
<reference evidence="2" key="1">
    <citation type="journal article" date="1996" name="Proc. Natl. Acad. Sci. U.S.A.">
        <title>Characterization of the gene cluster of high-molecular-mass nitrile hydratase (H-NHase) induced by its reaction product in Rhodococcus rhodochrous J1.</title>
        <authorList>
            <person name="Komeda H."/>
            <person name="Kobayashi M."/>
            <person name="Shimizu S."/>
        </authorList>
    </citation>
    <scope>NUCLEOTIDE SEQUENCE</scope>
    <source>
        <strain evidence="2">J1</strain>
    </source>
</reference>
<proteinExistence type="predicted"/>
<sequence>MTVFRPVTTRRSSDPIRLVHHPDGRNRQGDQHCRTSPMLPRSQSRPMRRARRRVRSVTCGTDLGKWSATSALAGVDAESKPLVRKGTATTVGCHMAVTAGLRISGAGRRQSSSQVRNCRYGVRDRGCLPAEDA</sequence>
<feature type="compositionally biased region" description="Basic residues" evidence="1">
    <location>
        <begin position="46"/>
        <end position="55"/>
    </location>
</feature>
<name>Q53037_RHORH</name>
<gene>
    <name evidence="2" type="primary">nhhE</name>
</gene>
<organism evidence="2">
    <name type="scientific">Rhodococcus rhodochrous</name>
    <dbReference type="NCBI Taxonomy" id="1829"/>
    <lineage>
        <taxon>Bacteria</taxon>
        <taxon>Bacillati</taxon>
        <taxon>Actinomycetota</taxon>
        <taxon>Actinomycetes</taxon>
        <taxon>Mycobacteriales</taxon>
        <taxon>Nocardiaceae</taxon>
        <taxon>Rhodococcus</taxon>
    </lineage>
</organism>
<evidence type="ECO:0000256" key="1">
    <source>
        <dbReference type="SAM" id="MobiDB-lite"/>
    </source>
</evidence>
<dbReference type="EMBL" id="D67027">
    <property type="protein sequence ID" value="BAA11041.1"/>
    <property type="molecule type" value="Genomic_DNA"/>
</dbReference>